<organism evidence="13 14">
    <name type="scientific">Candidatus Fervidibacter japonicus</name>
    <dbReference type="NCBI Taxonomy" id="2035412"/>
    <lineage>
        <taxon>Bacteria</taxon>
        <taxon>Candidatus Fervidibacterota</taxon>
        <taxon>Candidatus Fervidibacter</taxon>
    </lineage>
</organism>
<dbReference type="Proteomes" id="UP000236173">
    <property type="component" value="Unassembled WGS sequence"/>
</dbReference>
<dbReference type="Pfam" id="PF12399">
    <property type="entry name" value="BCA_ABC_TP_C"/>
    <property type="match status" value="1"/>
</dbReference>
<evidence type="ECO:0000256" key="4">
    <source>
        <dbReference type="ARBA" id="ARBA00022475"/>
    </source>
</evidence>
<feature type="transmembrane region" description="Helical" evidence="11">
    <location>
        <begin position="64"/>
        <end position="82"/>
    </location>
</feature>
<proteinExistence type="inferred from homology"/>
<dbReference type="EC" id="3.6.3.-" evidence="13"/>
<comment type="similarity">
    <text evidence="2">Belongs to the ABC transporter superfamily.</text>
</comment>
<evidence type="ECO:0000313" key="13">
    <source>
        <dbReference type="EMBL" id="GBC98866.1"/>
    </source>
</evidence>
<feature type="transmembrane region" description="Helical" evidence="11">
    <location>
        <begin position="295"/>
        <end position="317"/>
    </location>
</feature>
<dbReference type="InterPro" id="IPR001851">
    <property type="entry name" value="ABC_transp_permease"/>
</dbReference>
<dbReference type="CDD" id="cd06581">
    <property type="entry name" value="TM_PBP1_LivM_like"/>
    <property type="match status" value="1"/>
</dbReference>
<dbReference type="PANTHER" id="PTHR43820:SF3">
    <property type="entry name" value="BRANCHED-CHAIN AMINO ACID TRANSPORT SYSTEM,ATP-BINDING PROTEIN"/>
    <property type="match status" value="1"/>
</dbReference>
<protein>
    <submittedName>
        <fullName evidence="13">Lipopolysaccharide export system ATP-binding protein LptB</fullName>
        <ecNumber evidence="13">3.6.3.-</ecNumber>
    </submittedName>
</protein>
<dbReference type="AlphaFoldDB" id="A0A2H5XCF0"/>
<dbReference type="InterPro" id="IPR003593">
    <property type="entry name" value="AAA+_ATPase"/>
</dbReference>
<dbReference type="FunFam" id="3.40.50.300:FF:000421">
    <property type="entry name" value="Branched-chain amino acid ABC transporter ATP-binding protein"/>
    <property type="match status" value="1"/>
</dbReference>
<dbReference type="PROSITE" id="PS50893">
    <property type="entry name" value="ABC_TRANSPORTER_2"/>
    <property type="match status" value="1"/>
</dbReference>
<dbReference type="InterPro" id="IPR003439">
    <property type="entry name" value="ABC_transporter-like_ATP-bd"/>
</dbReference>
<dbReference type="Pfam" id="PF00005">
    <property type="entry name" value="ABC_tran"/>
    <property type="match status" value="1"/>
</dbReference>
<dbReference type="GO" id="GO:0005524">
    <property type="term" value="F:ATP binding"/>
    <property type="evidence" value="ECO:0007669"/>
    <property type="project" value="UniProtKB-KW"/>
</dbReference>
<evidence type="ECO:0000313" key="14">
    <source>
        <dbReference type="Proteomes" id="UP000236173"/>
    </source>
</evidence>
<evidence type="ECO:0000256" key="8">
    <source>
        <dbReference type="ARBA" id="ARBA00022970"/>
    </source>
</evidence>
<feature type="transmembrane region" description="Helical" evidence="11">
    <location>
        <begin position="32"/>
        <end position="52"/>
    </location>
</feature>
<dbReference type="InterPro" id="IPR052156">
    <property type="entry name" value="BCAA_Transport_ATP-bd_LivF"/>
</dbReference>
<dbReference type="InterPro" id="IPR043428">
    <property type="entry name" value="LivM-like"/>
</dbReference>
<dbReference type="GO" id="GO:0016887">
    <property type="term" value="F:ATP hydrolysis activity"/>
    <property type="evidence" value="ECO:0007669"/>
    <property type="project" value="InterPro"/>
</dbReference>
<reference evidence="14" key="1">
    <citation type="submission" date="2017-09" db="EMBL/GenBank/DDBJ databases">
        <title>Metaegenomics of thermophilic ammonia-oxidizing enrichment culture.</title>
        <authorList>
            <person name="Kato S."/>
            <person name="Suzuki K."/>
        </authorList>
    </citation>
    <scope>NUCLEOTIDE SEQUENCE [LARGE SCALE GENOMIC DNA]</scope>
</reference>
<dbReference type="GO" id="GO:0005886">
    <property type="term" value="C:plasma membrane"/>
    <property type="evidence" value="ECO:0007669"/>
    <property type="project" value="UniProtKB-SubCell"/>
</dbReference>
<name>A0A2H5XCF0_9BACT</name>
<dbReference type="CDD" id="cd03219">
    <property type="entry name" value="ABC_Mj1267_LivG_branched"/>
    <property type="match status" value="1"/>
</dbReference>
<comment type="subcellular location">
    <subcellularLocation>
        <location evidence="1">Cell membrane</location>
        <topology evidence="1">Multi-pass membrane protein</topology>
    </subcellularLocation>
</comment>
<sequence>MRTSKLTLAALAVGVSLWLLDRIFVAWLDPYAFYLLRLVGINVMLAVSLNLIMGFTGQFSLGHAGFMAVGAYTAAATSKWLVAQMPAAVQQPAVQPFIFLAMTLLGGTVAAIAGLIVGLPTLRLRGDYLAIATLGFGEIIRVMFVNLEVVGGARGLTDIPALGEVPFASHFLWVALWAAATVWVIYRLVRCTRGIAFQCIREDELAAACVGINTTYYKVLAFVIGAFFAGVAGALFAHDPSQRYINPDTFKFMKSIEAVVMVIVGGMGSLTGSVFAAGVLTALPELLRSIGEYRMVLYALLLIVMMLVRPQGLLGSWELTWRRRREMPLEPLPAKAPRASAGSDAVLLQLRNCTMQFGGLVAVRDFHLQLRDGELVGLIGPNGAGKTTVFNIITGVYQPTAGEIWLGGVRLNGQPPHRIAQMGIARTFQNIRLFKELSVLDNVRAAFVHQAGYSFWAAVLALPHQEARERAIEQRCAALLHLFGLHERMHEKAKNLPYGDQRRLEIVRALALSPKVLLLDEPAAGMNPAETQGLMHLIKHLNEAWGLTILLIEHDMRVVMGICQRVIVMDFGEIISEGSPEQIRRDPKVIAAYLGEPLEVEAPADTEPSSGRM</sequence>
<dbReference type="GO" id="GO:0015658">
    <property type="term" value="F:branched-chain amino acid transmembrane transporter activity"/>
    <property type="evidence" value="ECO:0007669"/>
    <property type="project" value="InterPro"/>
</dbReference>
<evidence type="ECO:0000259" key="12">
    <source>
        <dbReference type="PROSITE" id="PS50893"/>
    </source>
</evidence>
<comment type="caution">
    <text evidence="13">The sequence shown here is derived from an EMBL/GenBank/DDBJ whole genome shotgun (WGS) entry which is preliminary data.</text>
</comment>
<keyword evidence="7 13" id="KW-0067">ATP-binding</keyword>
<feature type="transmembrane region" description="Helical" evidence="11">
    <location>
        <begin position="167"/>
        <end position="186"/>
    </location>
</feature>
<accession>A0A2H5XCF0</accession>
<dbReference type="SMART" id="SM00382">
    <property type="entry name" value="AAA"/>
    <property type="match status" value="1"/>
</dbReference>
<evidence type="ECO:0000256" key="7">
    <source>
        <dbReference type="ARBA" id="ARBA00022840"/>
    </source>
</evidence>
<dbReference type="InterPro" id="IPR027417">
    <property type="entry name" value="P-loop_NTPase"/>
</dbReference>
<keyword evidence="6" id="KW-0547">Nucleotide-binding</keyword>
<feature type="domain" description="ABC transporter" evidence="12">
    <location>
        <begin position="348"/>
        <end position="596"/>
    </location>
</feature>
<feature type="transmembrane region" description="Helical" evidence="11">
    <location>
        <begin position="258"/>
        <end position="283"/>
    </location>
</feature>
<evidence type="ECO:0000256" key="2">
    <source>
        <dbReference type="ARBA" id="ARBA00005417"/>
    </source>
</evidence>
<keyword evidence="4" id="KW-1003">Cell membrane</keyword>
<dbReference type="SUPFAM" id="SSF52540">
    <property type="entry name" value="P-loop containing nucleoside triphosphate hydrolases"/>
    <property type="match status" value="1"/>
</dbReference>
<evidence type="ECO:0000256" key="5">
    <source>
        <dbReference type="ARBA" id="ARBA00022692"/>
    </source>
</evidence>
<keyword evidence="10 11" id="KW-0472">Membrane</keyword>
<feature type="transmembrane region" description="Helical" evidence="11">
    <location>
        <begin position="219"/>
        <end position="238"/>
    </location>
</feature>
<dbReference type="Pfam" id="PF02653">
    <property type="entry name" value="BPD_transp_2"/>
    <property type="match status" value="1"/>
</dbReference>
<gene>
    <name evidence="13" type="primary">lptB_1</name>
    <name evidence="13" type="ORF">HRbin17_01383</name>
</gene>
<keyword evidence="5 11" id="KW-0812">Transmembrane</keyword>
<evidence type="ECO:0000256" key="11">
    <source>
        <dbReference type="SAM" id="Phobius"/>
    </source>
</evidence>
<keyword evidence="3" id="KW-0813">Transport</keyword>
<evidence type="ECO:0000256" key="9">
    <source>
        <dbReference type="ARBA" id="ARBA00022989"/>
    </source>
</evidence>
<evidence type="ECO:0000256" key="3">
    <source>
        <dbReference type="ARBA" id="ARBA00022448"/>
    </source>
</evidence>
<dbReference type="EMBL" id="BEHT01000016">
    <property type="protein sequence ID" value="GBC98866.1"/>
    <property type="molecule type" value="Genomic_DNA"/>
</dbReference>
<evidence type="ECO:0000256" key="10">
    <source>
        <dbReference type="ARBA" id="ARBA00023136"/>
    </source>
</evidence>
<keyword evidence="9 11" id="KW-1133">Transmembrane helix</keyword>
<evidence type="ECO:0000256" key="6">
    <source>
        <dbReference type="ARBA" id="ARBA00022741"/>
    </source>
</evidence>
<dbReference type="GO" id="GO:0015807">
    <property type="term" value="P:L-amino acid transport"/>
    <property type="evidence" value="ECO:0007669"/>
    <property type="project" value="TreeGrafter"/>
</dbReference>
<feature type="transmembrane region" description="Helical" evidence="11">
    <location>
        <begin position="94"/>
        <end position="116"/>
    </location>
</feature>
<dbReference type="Gene3D" id="3.40.50.300">
    <property type="entry name" value="P-loop containing nucleotide triphosphate hydrolases"/>
    <property type="match status" value="1"/>
</dbReference>
<keyword evidence="13" id="KW-0378">Hydrolase</keyword>
<keyword evidence="8" id="KW-0029">Amino-acid transport</keyword>
<evidence type="ECO:0000256" key="1">
    <source>
        <dbReference type="ARBA" id="ARBA00004651"/>
    </source>
</evidence>
<feature type="transmembrane region" description="Helical" evidence="11">
    <location>
        <begin position="128"/>
        <end position="147"/>
    </location>
</feature>
<dbReference type="PANTHER" id="PTHR43820">
    <property type="entry name" value="HIGH-AFFINITY BRANCHED-CHAIN AMINO ACID TRANSPORT ATP-BINDING PROTEIN LIVF"/>
    <property type="match status" value="1"/>
</dbReference>
<dbReference type="InterPro" id="IPR032823">
    <property type="entry name" value="BCA_ABC_TP_C"/>
</dbReference>